<dbReference type="InterPro" id="IPR002347">
    <property type="entry name" value="SDR_fam"/>
</dbReference>
<keyword evidence="3" id="KW-0560">Oxidoreductase</keyword>
<dbReference type="SUPFAM" id="SSF51735">
    <property type="entry name" value="NAD(P)-binding Rossmann-fold domains"/>
    <property type="match status" value="1"/>
</dbReference>
<evidence type="ECO:0000313" key="5">
    <source>
        <dbReference type="Proteomes" id="UP000682733"/>
    </source>
</evidence>
<evidence type="ECO:0000313" key="4">
    <source>
        <dbReference type="EMBL" id="CAF4510327.1"/>
    </source>
</evidence>
<dbReference type="AlphaFoldDB" id="A0A8S2XNE3"/>
<dbReference type="PANTHER" id="PTHR43391">
    <property type="entry name" value="RETINOL DEHYDROGENASE-RELATED"/>
    <property type="match status" value="1"/>
</dbReference>
<dbReference type="GO" id="GO:0005829">
    <property type="term" value="C:cytosol"/>
    <property type="evidence" value="ECO:0007669"/>
    <property type="project" value="TreeGrafter"/>
</dbReference>
<evidence type="ECO:0000256" key="3">
    <source>
        <dbReference type="ARBA" id="ARBA00023002"/>
    </source>
</evidence>
<reference evidence="4" key="1">
    <citation type="submission" date="2021-02" db="EMBL/GenBank/DDBJ databases">
        <authorList>
            <person name="Nowell W R."/>
        </authorList>
    </citation>
    <scope>NUCLEOTIDE SEQUENCE</scope>
</reference>
<name>A0A8S2XNE3_9BILA</name>
<accession>A0A8S2XNE3</accession>
<proteinExistence type="inferred from homology"/>
<gene>
    <name evidence="4" type="ORF">TMI583_LOCUS48325</name>
</gene>
<dbReference type="GO" id="GO:0016491">
    <property type="term" value="F:oxidoreductase activity"/>
    <property type="evidence" value="ECO:0007669"/>
    <property type="project" value="UniProtKB-KW"/>
</dbReference>
<dbReference type="Gene3D" id="3.40.50.720">
    <property type="entry name" value="NAD(P)-binding Rossmann-like Domain"/>
    <property type="match status" value="1"/>
</dbReference>
<protein>
    <submittedName>
        <fullName evidence="4">Uncharacterized protein</fullName>
    </submittedName>
</protein>
<dbReference type="InterPro" id="IPR036291">
    <property type="entry name" value="NAD(P)-bd_dom_sf"/>
</dbReference>
<organism evidence="4 5">
    <name type="scientific">Didymodactylos carnosus</name>
    <dbReference type="NCBI Taxonomy" id="1234261"/>
    <lineage>
        <taxon>Eukaryota</taxon>
        <taxon>Metazoa</taxon>
        <taxon>Spiralia</taxon>
        <taxon>Gnathifera</taxon>
        <taxon>Rotifera</taxon>
        <taxon>Eurotatoria</taxon>
        <taxon>Bdelloidea</taxon>
        <taxon>Philodinida</taxon>
        <taxon>Philodinidae</taxon>
        <taxon>Didymodactylos</taxon>
    </lineage>
</organism>
<dbReference type="PANTHER" id="PTHR43391:SF14">
    <property type="entry name" value="DEHYDROGENASE_REDUCTASE SDR FAMILY PROTEIN 7-LIKE"/>
    <property type="match status" value="1"/>
</dbReference>
<feature type="non-terminal residue" evidence="4">
    <location>
        <position position="1"/>
    </location>
</feature>
<sequence>NYFRAEHVPYELLKSKRVIITGASRGIGEQFAYEYAKHGTCLILASRQLKDLEPVAQQCRTLGCQQVECVEFDAGKQESCQNLIETTLKHYNGINILVLNHTQSAYCPFHELKDPIQTAHSIMNTNFFGYFHTAMYALPHLEKGGTVDQPSQIIVISSSAALHPLPKVHLYGELPYKFIILMQTE</sequence>
<dbReference type="EMBL" id="CAJOBA010098046">
    <property type="protein sequence ID" value="CAF4510327.1"/>
    <property type="molecule type" value="Genomic_DNA"/>
</dbReference>
<comment type="caution">
    <text evidence="4">The sequence shown here is derived from an EMBL/GenBank/DDBJ whole genome shotgun (WGS) entry which is preliminary data.</text>
</comment>
<keyword evidence="2" id="KW-0521">NADP</keyword>
<evidence type="ECO:0000256" key="2">
    <source>
        <dbReference type="ARBA" id="ARBA00022857"/>
    </source>
</evidence>
<comment type="similarity">
    <text evidence="1">Belongs to the short-chain dehydrogenases/reductases (SDR) family.</text>
</comment>
<evidence type="ECO:0000256" key="1">
    <source>
        <dbReference type="ARBA" id="ARBA00006484"/>
    </source>
</evidence>
<dbReference type="Pfam" id="PF00106">
    <property type="entry name" value="adh_short"/>
    <property type="match status" value="1"/>
</dbReference>
<dbReference type="Proteomes" id="UP000682733">
    <property type="component" value="Unassembled WGS sequence"/>
</dbReference>